<evidence type="ECO:0000256" key="1">
    <source>
        <dbReference type="SAM" id="MobiDB-lite"/>
    </source>
</evidence>
<feature type="region of interest" description="Disordered" evidence="1">
    <location>
        <begin position="1"/>
        <end position="38"/>
    </location>
</feature>
<sequence length="38" mass="3419">MTAAATGSTGIRTGGQGGMMPGGGGSGDPAAHACAGWI</sequence>
<comment type="caution">
    <text evidence="2">The sequence shown here is derived from an EMBL/GenBank/DDBJ whole genome shotgun (WGS) entry which is preliminary data.</text>
</comment>
<evidence type="ECO:0000313" key="2">
    <source>
        <dbReference type="EMBL" id="NYI89415.1"/>
    </source>
</evidence>
<name>A0A853B3K9_9PSEU</name>
<accession>A0A853B3K9</accession>
<keyword evidence="3" id="KW-1185">Reference proteome</keyword>
<evidence type="ECO:0000313" key="3">
    <source>
        <dbReference type="Proteomes" id="UP000549616"/>
    </source>
</evidence>
<proteinExistence type="predicted"/>
<dbReference type="Proteomes" id="UP000549616">
    <property type="component" value="Unassembled WGS sequence"/>
</dbReference>
<gene>
    <name evidence="2" type="ORF">HNR02_002738</name>
</gene>
<reference evidence="2 3" key="1">
    <citation type="submission" date="2020-07" db="EMBL/GenBank/DDBJ databases">
        <title>Sequencing the genomes of 1000 actinobacteria strains.</title>
        <authorList>
            <person name="Klenk H.-P."/>
        </authorList>
    </citation>
    <scope>NUCLEOTIDE SEQUENCE [LARGE SCALE GENOMIC DNA]</scope>
    <source>
        <strain evidence="2 3">DSM 104006</strain>
    </source>
</reference>
<organism evidence="2 3">
    <name type="scientific">Amycolatopsis endophytica</name>
    <dbReference type="NCBI Taxonomy" id="860233"/>
    <lineage>
        <taxon>Bacteria</taxon>
        <taxon>Bacillati</taxon>
        <taxon>Actinomycetota</taxon>
        <taxon>Actinomycetes</taxon>
        <taxon>Pseudonocardiales</taxon>
        <taxon>Pseudonocardiaceae</taxon>
        <taxon>Amycolatopsis</taxon>
    </lineage>
</organism>
<dbReference type="AlphaFoldDB" id="A0A853B3K9"/>
<feature type="compositionally biased region" description="Gly residues" evidence="1">
    <location>
        <begin position="12"/>
        <end position="27"/>
    </location>
</feature>
<protein>
    <submittedName>
        <fullName evidence="2">Uncharacterized protein</fullName>
    </submittedName>
</protein>
<dbReference type="EMBL" id="JACCFK010000001">
    <property type="protein sequence ID" value="NYI89415.1"/>
    <property type="molecule type" value="Genomic_DNA"/>
</dbReference>